<name>A0A3P7LV65_DIBLA</name>
<keyword evidence="2" id="KW-1185">Reference proteome</keyword>
<protein>
    <recommendedName>
        <fullName evidence="3">Reverse transcriptase domain-containing protein</fullName>
    </recommendedName>
</protein>
<proteinExistence type="predicted"/>
<dbReference type="OrthoDB" id="10070415at2759"/>
<accession>A0A3P7LV65</accession>
<organism evidence="1 2">
    <name type="scientific">Dibothriocephalus latus</name>
    <name type="common">Fish tapeworm</name>
    <name type="synonym">Diphyllobothrium latum</name>
    <dbReference type="NCBI Taxonomy" id="60516"/>
    <lineage>
        <taxon>Eukaryota</taxon>
        <taxon>Metazoa</taxon>
        <taxon>Spiralia</taxon>
        <taxon>Lophotrochozoa</taxon>
        <taxon>Platyhelminthes</taxon>
        <taxon>Cestoda</taxon>
        <taxon>Eucestoda</taxon>
        <taxon>Diphyllobothriidea</taxon>
        <taxon>Diphyllobothriidae</taxon>
        <taxon>Dibothriocephalus</taxon>
    </lineage>
</organism>
<evidence type="ECO:0008006" key="3">
    <source>
        <dbReference type="Google" id="ProtNLM"/>
    </source>
</evidence>
<gene>
    <name evidence="1" type="ORF">DILT_LOCUS12859</name>
</gene>
<evidence type="ECO:0000313" key="1">
    <source>
        <dbReference type="EMBL" id="VDN17170.1"/>
    </source>
</evidence>
<dbReference type="AlphaFoldDB" id="A0A3P7LV65"/>
<dbReference type="Proteomes" id="UP000281553">
    <property type="component" value="Unassembled WGS sequence"/>
</dbReference>
<evidence type="ECO:0000313" key="2">
    <source>
        <dbReference type="Proteomes" id="UP000281553"/>
    </source>
</evidence>
<reference evidence="1 2" key="1">
    <citation type="submission" date="2018-11" db="EMBL/GenBank/DDBJ databases">
        <authorList>
            <consortium name="Pathogen Informatics"/>
        </authorList>
    </citation>
    <scope>NUCLEOTIDE SEQUENCE [LARGE SCALE GENOMIC DNA]</scope>
</reference>
<dbReference type="EMBL" id="UYRU01067933">
    <property type="protein sequence ID" value="VDN17170.1"/>
    <property type="molecule type" value="Genomic_DNA"/>
</dbReference>
<sequence>MQKFSCPEHFIHMIHQLQAGMMAPVTKYGTVPEAFAVTNGRNQGCVLMPTLRSLMFFAMLMDAYRDAYPGIRIS</sequence>